<name>A0A8J5XGY1_DIALT</name>
<accession>A0A8J5XGY1</accession>
<gene>
    <name evidence="7" type="ORF">KFE25_012379</name>
</gene>
<organism evidence="7 8">
    <name type="scientific">Diacronema lutheri</name>
    <name type="common">Unicellular marine alga</name>
    <name type="synonym">Monochrysis lutheri</name>
    <dbReference type="NCBI Taxonomy" id="2081491"/>
    <lineage>
        <taxon>Eukaryota</taxon>
        <taxon>Haptista</taxon>
        <taxon>Haptophyta</taxon>
        <taxon>Pavlovophyceae</taxon>
        <taxon>Pavlovales</taxon>
        <taxon>Pavlovaceae</taxon>
        <taxon>Diacronema</taxon>
    </lineage>
</organism>
<dbReference type="OrthoDB" id="296386at2759"/>
<reference evidence="7" key="1">
    <citation type="submission" date="2021-05" db="EMBL/GenBank/DDBJ databases">
        <title>The genome of the haptophyte Pavlova lutheri (Diacronema luteri, Pavlovales) - a model for lipid biosynthesis in eukaryotic algae.</title>
        <authorList>
            <person name="Hulatt C.J."/>
            <person name="Posewitz M.C."/>
        </authorList>
    </citation>
    <scope>NUCLEOTIDE SEQUENCE</scope>
    <source>
        <strain evidence="7">NIVA-4/92</strain>
    </source>
</reference>
<dbReference type="PANTHER" id="PTHR12308">
    <property type="entry name" value="ANOCTAMIN"/>
    <property type="match status" value="1"/>
</dbReference>
<dbReference type="GO" id="GO:0016020">
    <property type="term" value="C:membrane"/>
    <property type="evidence" value="ECO:0007669"/>
    <property type="project" value="UniProtKB-SubCell"/>
</dbReference>
<dbReference type="AlphaFoldDB" id="A0A8J5XGY1"/>
<dbReference type="PROSITE" id="PS50096">
    <property type="entry name" value="IQ"/>
    <property type="match status" value="1"/>
</dbReference>
<dbReference type="PANTHER" id="PTHR12308:SF73">
    <property type="entry name" value="ANOCTAMIN"/>
    <property type="match status" value="1"/>
</dbReference>
<dbReference type="OMA" id="HMGHIAV"/>
<evidence type="ECO:0000256" key="3">
    <source>
        <dbReference type="ARBA" id="ARBA00022989"/>
    </source>
</evidence>
<keyword evidence="3 5" id="KW-1133">Transmembrane helix</keyword>
<feature type="transmembrane region" description="Helical" evidence="5">
    <location>
        <begin position="616"/>
        <end position="638"/>
    </location>
</feature>
<comment type="caution">
    <text evidence="7">The sequence shown here is derived from an EMBL/GenBank/DDBJ whole genome shotgun (WGS) entry which is preliminary data.</text>
</comment>
<evidence type="ECO:0000256" key="2">
    <source>
        <dbReference type="ARBA" id="ARBA00022692"/>
    </source>
</evidence>
<evidence type="ECO:0000313" key="8">
    <source>
        <dbReference type="Proteomes" id="UP000751190"/>
    </source>
</evidence>
<evidence type="ECO:0000256" key="4">
    <source>
        <dbReference type="ARBA" id="ARBA00023136"/>
    </source>
</evidence>
<dbReference type="Proteomes" id="UP000751190">
    <property type="component" value="Unassembled WGS sequence"/>
</dbReference>
<feature type="transmembrane region" description="Helical" evidence="5">
    <location>
        <begin position="219"/>
        <end position="240"/>
    </location>
</feature>
<feature type="transmembrane region" description="Helical" evidence="5">
    <location>
        <begin position="328"/>
        <end position="350"/>
    </location>
</feature>
<feature type="transmembrane region" description="Helical" evidence="5">
    <location>
        <begin position="759"/>
        <end position="779"/>
    </location>
</feature>
<dbReference type="EMBL" id="JAGTXO010000011">
    <property type="protein sequence ID" value="KAG8465016.1"/>
    <property type="molecule type" value="Genomic_DNA"/>
</dbReference>
<dbReference type="InterPro" id="IPR007632">
    <property type="entry name" value="Anoctamin"/>
</dbReference>
<feature type="transmembrane region" description="Helical" evidence="5">
    <location>
        <begin position="586"/>
        <end position="610"/>
    </location>
</feature>
<dbReference type="GO" id="GO:0005254">
    <property type="term" value="F:chloride channel activity"/>
    <property type="evidence" value="ECO:0007669"/>
    <property type="project" value="TreeGrafter"/>
</dbReference>
<keyword evidence="2 5" id="KW-0812">Transmembrane</keyword>
<evidence type="ECO:0000313" key="7">
    <source>
        <dbReference type="EMBL" id="KAG8465016.1"/>
    </source>
</evidence>
<sequence length="788" mass="84030">MPDSPPPIVMAHAQKPSDVGRWLARLLVDELHASKVHVRALDDAGSKLRLDALEPTAAQLVREAERVGLAKPALDPHMGHIAVSEASLHLLAGAHPPHALFSPCDRVMLAVSIARRPTFTAAHVAALPARASRRERAACVEGASICGACEAVGGVTLIAPHDQPRRAALQRQWLAPKAPATAVGVVRALTAQPHALIRAYFGPTEISFYFEFLGELSRALVGPAAAALVLAAVGAGANALLSAARAEVGRRALTAAYASGLIVWAAAFVEGWTRREKRRALESGTFTATDSDLAAAARAGFRGTELRHNPLTDSFEAHFPARHRAVRYAVTVPVTLCCLVVVGADMWLWLHAYYAAAARWTGGTAMHAVLQQLPTVGYCASVSALSAIYRPLAAALTERENYRTAEAHRNALVARRVLFELCNNYSTLFYLAFYNRDGDELRAYLLQLLVAFQVLFQLLEVGPASAARALRGWRARRAAARGGRGADAGGTASPDEATTAARALVADVVEQLALPAYDPFDDYLELTVQFGNVLLFATVLPIAPIFALCNNVQEIRADAHKVLTLSRRPAQPDTTRHVHGIGAWRGAFLAVTLVAAVTNVALLVFTLGWLRHLSPAARLVAFLAGEQLALCAVALVVLAQPRLPEDVATRLASAVLAQQRALLDMAAPVGAALRARHVAVCRVQARARGSLARIAFARARRAAGTIQTGARDFLKRRQQRAWAPRARARRGLGGAFLEAHEIAKRQAEARAPCLRTPRAALAGAAAAALLALLVVRPLGVRALLGSGL</sequence>
<dbReference type="Pfam" id="PF04547">
    <property type="entry name" value="Anoctamin"/>
    <property type="match status" value="1"/>
</dbReference>
<feature type="domain" description="Anoctamin transmembrane" evidence="6">
    <location>
        <begin position="197"/>
        <end position="651"/>
    </location>
</feature>
<proteinExistence type="predicted"/>
<evidence type="ECO:0000259" key="6">
    <source>
        <dbReference type="Pfam" id="PF04547"/>
    </source>
</evidence>
<protein>
    <recommendedName>
        <fullName evidence="6">Anoctamin transmembrane domain-containing protein</fullName>
    </recommendedName>
</protein>
<evidence type="ECO:0000256" key="1">
    <source>
        <dbReference type="ARBA" id="ARBA00004141"/>
    </source>
</evidence>
<keyword evidence="8" id="KW-1185">Reference proteome</keyword>
<comment type="subcellular location">
    <subcellularLocation>
        <location evidence="1">Membrane</location>
        <topology evidence="1">Multi-pass membrane protein</topology>
    </subcellularLocation>
</comment>
<keyword evidence="4 5" id="KW-0472">Membrane</keyword>
<dbReference type="InterPro" id="IPR049452">
    <property type="entry name" value="Anoctamin_TM"/>
</dbReference>
<evidence type="ECO:0000256" key="5">
    <source>
        <dbReference type="SAM" id="Phobius"/>
    </source>
</evidence>